<feature type="domain" description="Peptidase M56" evidence="2">
    <location>
        <begin position="52"/>
        <end position="281"/>
    </location>
</feature>
<dbReference type="Pfam" id="PF05569">
    <property type="entry name" value="Peptidase_M56"/>
    <property type="match status" value="1"/>
</dbReference>
<dbReference type="Proteomes" id="UP001597073">
    <property type="component" value="Unassembled WGS sequence"/>
</dbReference>
<evidence type="ECO:0000259" key="2">
    <source>
        <dbReference type="Pfam" id="PF05569"/>
    </source>
</evidence>
<keyword evidence="4" id="KW-1185">Reference proteome</keyword>
<dbReference type="InterPro" id="IPR008756">
    <property type="entry name" value="Peptidase_M56"/>
</dbReference>
<reference evidence="4" key="1">
    <citation type="journal article" date="2019" name="Int. J. Syst. Evol. Microbiol.">
        <title>The Global Catalogue of Microorganisms (GCM) 10K type strain sequencing project: providing services to taxonomists for standard genome sequencing and annotation.</title>
        <authorList>
            <consortium name="The Broad Institute Genomics Platform"/>
            <consortium name="The Broad Institute Genome Sequencing Center for Infectious Disease"/>
            <person name="Wu L."/>
            <person name="Ma J."/>
        </authorList>
    </citation>
    <scope>NUCLEOTIDE SEQUENCE [LARGE SCALE GENOMIC DNA]</scope>
    <source>
        <strain evidence="4">CCUG 60742</strain>
    </source>
</reference>
<evidence type="ECO:0000313" key="3">
    <source>
        <dbReference type="EMBL" id="MFD0766465.1"/>
    </source>
</evidence>
<dbReference type="EMBL" id="JBHTIA010000012">
    <property type="protein sequence ID" value="MFD0766465.1"/>
    <property type="molecule type" value="Genomic_DNA"/>
</dbReference>
<proteinExistence type="predicted"/>
<sequence length="711" mass="80174">MIPYILHVALLISVCFLFYKLLLQNETFHHLNRWVLLACLALTFVLPTLHVPQQWALRKAPEPIVSAPIQVNANSVTKNPVRSTDLPTTKTGVITQPSTAKSFTESAALYTPQLLKWALWLYWCGVAAFGFNFLLQVFVLVRQAYKSPSIQDGQYRIVEIDTDKAPCSFGNYIFINPAKYDWETYSQILLHEKIHVKQGHSADLLLSELMIVFQWFNPFAWLYRKEVENNLEFLTDSDVLNNNEVEREMYQMSLLKVSVPNLSLRITTNYNQSLLKKRIVMMNAKRSNIHTTWKYFFLLPLMAFLMCAFNKPMASRQPVLQTTVNRLNDTNMDDEGTWTATIKDEKIDIQFDSNGNRNHMSNSNFLLSEFSPLPTKSEGDFKLVREAGTMNFTGKFNGYKGSGRYKFVPNREFIKYLEGEGISGIEKGDELAFFIVNIKKSYVTMMHRQGYKNLSKSDLIATAALGVDEPYIVSLKQNGFPDISAQDLITGKAMGISGPYISEIRKAGYPKVSFEKLVSFKAQGINGEYIRKFKTAKASKPARETAAVNNDDEDNADDMIAYKALNVDADFVNQFKKAAYTNLSSSDLIGMKAAGVTPQFAESFKAAGYSNVSHDDLMSMKALGIRPEYLNSFKNAGFKNINPGKAAGLKALGVTADYIKSFKNIGFNDVSLDDATALKAMGITPEYITQMREKGFKSNDINKYITMKATF</sequence>
<evidence type="ECO:0000313" key="4">
    <source>
        <dbReference type="Proteomes" id="UP001597073"/>
    </source>
</evidence>
<keyword evidence="1" id="KW-1133">Transmembrane helix</keyword>
<keyword evidence="1" id="KW-0472">Membrane</keyword>
<dbReference type="InterPro" id="IPR052173">
    <property type="entry name" value="Beta-lactam_resp_regulator"/>
</dbReference>
<feature type="transmembrane region" description="Helical" evidence="1">
    <location>
        <begin position="34"/>
        <end position="51"/>
    </location>
</feature>
<accession>A0ABW2ZJL4</accession>
<organism evidence="3 4">
    <name type="scientific">Mucilaginibacter lutimaris</name>
    <dbReference type="NCBI Taxonomy" id="931629"/>
    <lineage>
        <taxon>Bacteria</taxon>
        <taxon>Pseudomonadati</taxon>
        <taxon>Bacteroidota</taxon>
        <taxon>Sphingobacteriia</taxon>
        <taxon>Sphingobacteriales</taxon>
        <taxon>Sphingobacteriaceae</taxon>
        <taxon>Mucilaginibacter</taxon>
    </lineage>
</organism>
<comment type="caution">
    <text evidence="3">The sequence shown here is derived from an EMBL/GenBank/DDBJ whole genome shotgun (WGS) entry which is preliminary data.</text>
</comment>
<dbReference type="PANTHER" id="PTHR34978:SF3">
    <property type="entry name" value="SLR0241 PROTEIN"/>
    <property type="match status" value="1"/>
</dbReference>
<dbReference type="RefSeq" id="WP_377144415.1">
    <property type="nucleotide sequence ID" value="NZ_JBHTIA010000012.1"/>
</dbReference>
<protein>
    <submittedName>
        <fullName evidence="3">M56 family metallopeptidase</fullName>
    </submittedName>
</protein>
<dbReference type="CDD" id="cd07341">
    <property type="entry name" value="M56_BlaR1_MecR1_like"/>
    <property type="match status" value="1"/>
</dbReference>
<evidence type="ECO:0000256" key="1">
    <source>
        <dbReference type="SAM" id="Phobius"/>
    </source>
</evidence>
<name>A0ABW2ZJL4_9SPHI</name>
<gene>
    <name evidence="3" type="ORF">ACFQZI_16510</name>
</gene>
<feature type="transmembrane region" description="Helical" evidence="1">
    <location>
        <begin position="6"/>
        <end position="22"/>
    </location>
</feature>
<feature type="transmembrane region" description="Helical" evidence="1">
    <location>
        <begin position="120"/>
        <end position="141"/>
    </location>
</feature>
<keyword evidence="1" id="KW-0812">Transmembrane</keyword>
<feature type="transmembrane region" description="Helical" evidence="1">
    <location>
        <begin position="295"/>
        <end position="313"/>
    </location>
</feature>
<dbReference type="PANTHER" id="PTHR34978">
    <property type="entry name" value="POSSIBLE SENSOR-TRANSDUCER PROTEIN BLAR"/>
    <property type="match status" value="1"/>
</dbReference>